<accession>A0A6G9J760</accession>
<protein>
    <submittedName>
        <fullName evidence="1">Uncharacterized protein</fullName>
    </submittedName>
</protein>
<gene>
    <name evidence="1" type="ORF">HNR78_002390</name>
</gene>
<evidence type="ECO:0000313" key="2">
    <source>
        <dbReference type="Proteomes" id="UP000613002"/>
    </source>
</evidence>
<organism evidence="1 2">
    <name type="scientific">Parageobacillus toebii NBRC 107807</name>
    <dbReference type="NCBI Taxonomy" id="1223503"/>
    <lineage>
        <taxon>Bacteria</taxon>
        <taxon>Bacillati</taxon>
        <taxon>Bacillota</taxon>
        <taxon>Bacilli</taxon>
        <taxon>Bacillales</taxon>
        <taxon>Anoxybacillaceae</taxon>
        <taxon>Parageobacillus</taxon>
    </lineage>
</organism>
<dbReference type="AlphaFoldDB" id="A0A6G9J760"/>
<dbReference type="RefSeq" id="WP_062755240.1">
    <property type="nucleotide sequence ID" value="NZ_BDAQ01000009.1"/>
</dbReference>
<evidence type="ECO:0000313" key="1">
    <source>
        <dbReference type="EMBL" id="MBB3869493.1"/>
    </source>
</evidence>
<reference evidence="1 2" key="1">
    <citation type="submission" date="2020-08" db="EMBL/GenBank/DDBJ databases">
        <title>Genomic Encyclopedia of Type Strains, Phase IV (KMG-IV): sequencing the most valuable type-strain genomes for metagenomic binning, comparative biology and taxonomic classification.</title>
        <authorList>
            <person name="Goeker M."/>
        </authorList>
    </citation>
    <scope>NUCLEOTIDE SEQUENCE [LARGE SCALE GENOMIC DNA]</scope>
    <source>
        <strain evidence="1 2">DSM 14590</strain>
    </source>
</reference>
<dbReference type="Proteomes" id="UP000613002">
    <property type="component" value="Unassembled WGS sequence"/>
</dbReference>
<name>A0A6G9J760_9BACL</name>
<keyword evidence="2" id="KW-1185">Reference proteome</keyword>
<comment type="caution">
    <text evidence="1">The sequence shown here is derived from an EMBL/GenBank/DDBJ whole genome shotgun (WGS) entry which is preliminary data.</text>
</comment>
<dbReference type="EMBL" id="JACICZ010000009">
    <property type="protein sequence ID" value="MBB3869493.1"/>
    <property type="molecule type" value="Genomic_DNA"/>
</dbReference>
<sequence length="196" mass="22460">MAAFPNTNTITKDVLCLNDERVDRLLQRLSRVNWLSSFAEKNDEQVEQAIKEFAHFFGLKHCEIKWIAEEELPSFLEEMKLEYNDVWPQLQQVPEKIKHQAEQAGRLDALLTLADEVPALIFHHCFDKLFAALGRYGSSVVTTAVCYMMYIGGMACAWELVSDIEGWETNPFLSLIAVLEHGHWPLGLIGNQFYVI</sequence>
<proteinExistence type="predicted"/>